<evidence type="ECO:0000313" key="2">
    <source>
        <dbReference type="Proteomes" id="UP000821845"/>
    </source>
</evidence>
<sequence length="159" mass="16810">MSANGGCAEYAQSAHGNGYARKANGIKSSGKSCEVNNEASAVGPDGRLSWVIAITCFVINLIGSCFFRCTGMFFNYVMDTFDAARGEASVPLSLYGGFYNMAGIVAGALIEIFGVRRTFILGGLMMTIGFSVSLFATSTLFLVFTVGVLAGKFLTICIR</sequence>
<name>A0ACB7SHI1_HYAAI</name>
<accession>A0ACB7SHI1</accession>
<keyword evidence="2" id="KW-1185">Reference proteome</keyword>
<comment type="caution">
    <text evidence="1">The sequence shown here is derived from an EMBL/GenBank/DDBJ whole genome shotgun (WGS) entry which is preliminary data.</text>
</comment>
<organism evidence="1 2">
    <name type="scientific">Hyalomma asiaticum</name>
    <name type="common">Tick</name>
    <dbReference type="NCBI Taxonomy" id="266040"/>
    <lineage>
        <taxon>Eukaryota</taxon>
        <taxon>Metazoa</taxon>
        <taxon>Ecdysozoa</taxon>
        <taxon>Arthropoda</taxon>
        <taxon>Chelicerata</taxon>
        <taxon>Arachnida</taxon>
        <taxon>Acari</taxon>
        <taxon>Parasitiformes</taxon>
        <taxon>Ixodida</taxon>
        <taxon>Ixodoidea</taxon>
        <taxon>Ixodidae</taxon>
        <taxon>Hyalomminae</taxon>
        <taxon>Hyalomma</taxon>
    </lineage>
</organism>
<proteinExistence type="predicted"/>
<dbReference type="Proteomes" id="UP000821845">
    <property type="component" value="Chromosome 4"/>
</dbReference>
<protein>
    <submittedName>
        <fullName evidence="1">Uncharacterized protein</fullName>
    </submittedName>
</protein>
<reference evidence="1" key="1">
    <citation type="submission" date="2020-05" db="EMBL/GenBank/DDBJ databases">
        <title>Large-scale comparative analyses of tick genomes elucidate their genetic diversity and vector capacities.</title>
        <authorList>
            <person name="Jia N."/>
            <person name="Wang J."/>
            <person name="Shi W."/>
            <person name="Du L."/>
            <person name="Sun Y."/>
            <person name="Zhan W."/>
            <person name="Jiang J."/>
            <person name="Wang Q."/>
            <person name="Zhang B."/>
            <person name="Ji P."/>
            <person name="Sakyi L.B."/>
            <person name="Cui X."/>
            <person name="Yuan T."/>
            <person name="Jiang B."/>
            <person name="Yang W."/>
            <person name="Lam T.T.-Y."/>
            <person name="Chang Q."/>
            <person name="Ding S."/>
            <person name="Wang X."/>
            <person name="Zhu J."/>
            <person name="Ruan X."/>
            <person name="Zhao L."/>
            <person name="Wei J."/>
            <person name="Que T."/>
            <person name="Du C."/>
            <person name="Cheng J."/>
            <person name="Dai P."/>
            <person name="Han X."/>
            <person name="Huang E."/>
            <person name="Gao Y."/>
            <person name="Liu J."/>
            <person name="Shao H."/>
            <person name="Ye R."/>
            <person name="Li L."/>
            <person name="Wei W."/>
            <person name="Wang X."/>
            <person name="Wang C."/>
            <person name="Yang T."/>
            <person name="Huo Q."/>
            <person name="Li W."/>
            <person name="Guo W."/>
            <person name="Chen H."/>
            <person name="Zhou L."/>
            <person name="Ni X."/>
            <person name="Tian J."/>
            <person name="Zhou Y."/>
            <person name="Sheng Y."/>
            <person name="Liu T."/>
            <person name="Pan Y."/>
            <person name="Xia L."/>
            <person name="Li J."/>
            <person name="Zhao F."/>
            <person name="Cao W."/>
        </authorList>
    </citation>
    <scope>NUCLEOTIDE SEQUENCE</scope>
    <source>
        <strain evidence="1">Hyas-2018</strain>
    </source>
</reference>
<dbReference type="EMBL" id="CM023484">
    <property type="protein sequence ID" value="KAH6934333.1"/>
    <property type="molecule type" value="Genomic_DNA"/>
</dbReference>
<evidence type="ECO:0000313" key="1">
    <source>
        <dbReference type="EMBL" id="KAH6934333.1"/>
    </source>
</evidence>
<gene>
    <name evidence="1" type="ORF">HPB50_023024</name>
</gene>